<dbReference type="GeneID" id="81383136"/>
<dbReference type="Proteomes" id="UP001147733">
    <property type="component" value="Unassembled WGS sequence"/>
</dbReference>
<accession>A0A9W9P0S1</accession>
<evidence type="ECO:0000313" key="2">
    <source>
        <dbReference type="Proteomes" id="UP001147733"/>
    </source>
</evidence>
<gene>
    <name evidence="1" type="ORF">N7469_005049</name>
</gene>
<proteinExistence type="predicted"/>
<dbReference type="EMBL" id="JAPQKT010000004">
    <property type="protein sequence ID" value="KAJ5233283.1"/>
    <property type="molecule type" value="Genomic_DNA"/>
</dbReference>
<sequence length="79" mass="9337">MTIADSFTITPADEQATAETIQCLASWCRQLVKIRPSLQTKPEYEIPEYWEWGGTSKLKLLDHKFKPERSTRLRRPTRW</sequence>
<evidence type="ECO:0000313" key="1">
    <source>
        <dbReference type="EMBL" id="KAJ5233283.1"/>
    </source>
</evidence>
<keyword evidence="2" id="KW-1185">Reference proteome</keyword>
<dbReference type="RefSeq" id="XP_056500783.1">
    <property type="nucleotide sequence ID" value="XM_056643969.1"/>
</dbReference>
<reference evidence="1" key="2">
    <citation type="journal article" date="2023" name="IMA Fungus">
        <title>Comparative genomic study of the Penicillium genus elucidates a diverse pangenome and 15 lateral gene transfer events.</title>
        <authorList>
            <person name="Petersen C."/>
            <person name="Sorensen T."/>
            <person name="Nielsen M.R."/>
            <person name="Sondergaard T.E."/>
            <person name="Sorensen J.L."/>
            <person name="Fitzpatrick D.A."/>
            <person name="Frisvad J.C."/>
            <person name="Nielsen K.L."/>
        </authorList>
    </citation>
    <scope>NUCLEOTIDE SEQUENCE</scope>
    <source>
        <strain evidence="1">IBT 23319</strain>
    </source>
</reference>
<dbReference type="AlphaFoldDB" id="A0A9W9P0S1"/>
<reference evidence="1" key="1">
    <citation type="submission" date="2022-11" db="EMBL/GenBank/DDBJ databases">
        <authorList>
            <person name="Petersen C."/>
        </authorList>
    </citation>
    <scope>NUCLEOTIDE SEQUENCE</scope>
    <source>
        <strain evidence="1">IBT 23319</strain>
    </source>
</reference>
<organism evidence="1 2">
    <name type="scientific">Penicillium citrinum</name>
    <dbReference type="NCBI Taxonomy" id="5077"/>
    <lineage>
        <taxon>Eukaryota</taxon>
        <taxon>Fungi</taxon>
        <taxon>Dikarya</taxon>
        <taxon>Ascomycota</taxon>
        <taxon>Pezizomycotina</taxon>
        <taxon>Eurotiomycetes</taxon>
        <taxon>Eurotiomycetidae</taxon>
        <taxon>Eurotiales</taxon>
        <taxon>Aspergillaceae</taxon>
        <taxon>Penicillium</taxon>
    </lineage>
</organism>
<protein>
    <submittedName>
        <fullName evidence="1">Uncharacterized protein</fullName>
    </submittedName>
</protein>
<name>A0A9W9P0S1_PENCI</name>
<comment type="caution">
    <text evidence="1">The sequence shown here is derived from an EMBL/GenBank/DDBJ whole genome shotgun (WGS) entry which is preliminary data.</text>
</comment>